<dbReference type="PANTHER" id="PTHR33112:SF12">
    <property type="entry name" value="HETEROKARYON INCOMPATIBILITY DOMAIN-CONTAINING PROTEIN"/>
    <property type="match status" value="1"/>
</dbReference>
<comment type="caution">
    <text evidence="2">The sequence shown here is derived from an EMBL/GenBank/DDBJ whole genome shotgun (WGS) entry which is preliminary data.</text>
</comment>
<dbReference type="Proteomes" id="UP001321749">
    <property type="component" value="Unassembled WGS sequence"/>
</dbReference>
<reference evidence="2" key="1">
    <citation type="journal article" date="2023" name="Mol. Phylogenet. Evol.">
        <title>Genome-scale phylogeny and comparative genomics of the fungal order Sordariales.</title>
        <authorList>
            <person name="Hensen N."/>
            <person name="Bonometti L."/>
            <person name="Westerberg I."/>
            <person name="Brannstrom I.O."/>
            <person name="Guillou S."/>
            <person name="Cros-Aarteil S."/>
            <person name="Calhoun S."/>
            <person name="Haridas S."/>
            <person name="Kuo A."/>
            <person name="Mondo S."/>
            <person name="Pangilinan J."/>
            <person name="Riley R."/>
            <person name="LaButti K."/>
            <person name="Andreopoulos B."/>
            <person name="Lipzen A."/>
            <person name="Chen C."/>
            <person name="Yan M."/>
            <person name="Daum C."/>
            <person name="Ng V."/>
            <person name="Clum A."/>
            <person name="Steindorff A."/>
            <person name="Ohm R.A."/>
            <person name="Martin F."/>
            <person name="Silar P."/>
            <person name="Natvig D.O."/>
            <person name="Lalanne C."/>
            <person name="Gautier V."/>
            <person name="Ament-Velasquez S.L."/>
            <person name="Kruys A."/>
            <person name="Hutchinson M.I."/>
            <person name="Powell A.J."/>
            <person name="Barry K."/>
            <person name="Miller A.N."/>
            <person name="Grigoriev I.V."/>
            <person name="Debuchy R."/>
            <person name="Gladieux P."/>
            <person name="Hiltunen Thoren M."/>
            <person name="Johannesson H."/>
        </authorList>
    </citation>
    <scope>NUCLEOTIDE SEQUENCE</scope>
    <source>
        <strain evidence="2">PSN324</strain>
    </source>
</reference>
<gene>
    <name evidence="2" type="ORF">QBC42DRAFT_300316</name>
</gene>
<accession>A0AAV9HC85</accession>
<feature type="domain" description="Heterokaryon incompatibility" evidence="1">
    <location>
        <begin position="249"/>
        <end position="398"/>
    </location>
</feature>
<reference evidence="2" key="2">
    <citation type="submission" date="2023-06" db="EMBL/GenBank/DDBJ databases">
        <authorList>
            <consortium name="Lawrence Berkeley National Laboratory"/>
            <person name="Mondo S.J."/>
            <person name="Hensen N."/>
            <person name="Bonometti L."/>
            <person name="Westerberg I."/>
            <person name="Brannstrom I.O."/>
            <person name="Guillou S."/>
            <person name="Cros-Aarteil S."/>
            <person name="Calhoun S."/>
            <person name="Haridas S."/>
            <person name="Kuo A."/>
            <person name="Pangilinan J."/>
            <person name="Riley R."/>
            <person name="Labutti K."/>
            <person name="Andreopoulos B."/>
            <person name="Lipzen A."/>
            <person name="Chen C."/>
            <person name="Yanf M."/>
            <person name="Daum C."/>
            <person name="Ng V."/>
            <person name="Clum A."/>
            <person name="Steindorff A."/>
            <person name="Ohm R."/>
            <person name="Martin F."/>
            <person name="Silar P."/>
            <person name="Natvig D."/>
            <person name="Lalanne C."/>
            <person name="Gautier V."/>
            <person name="Ament-Velasquez S.L."/>
            <person name="Kruys A."/>
            <person name="Hutchinson M.I."/>
            <person name="Powell A.J."/>
            <person name="Barry K."/>
            <person name="Miller A.N."/>
            <person name="Grigoriev I.V."/>
            <person name="Debuchy R."/>
            <person name="Gladieux P."/>
            <person name="Thoren M.H."/>
            <person name="Johannesson H."/>
        </authorList>
    </citation>
    <scope>NUCLEOTIDE SEQUENCE</scope>
    <source>
        <strain evidence="2">PSN324</strain>
    </source>
</reference>
<dbReference type="EMBL" id="MU865071">
    <property type="protein sequence ID" value="KAK4458381.1"/>
    <property type="molecule type" value="Genomic_DNA"/>
</dbReference>
<evidence type="ECO:0000313" key="2">
    <source>
        <dbReference type="EMBL" id="KAK4458381.1"/>
    </source>
</evidence>
<dbReference type="InterPro" id="IPR010730">
    <property type="entry name" value="HET"/>
</dbReference>
<evidence type="ECO:0000259" key="1">
    <source>
        <dbReference type="Pfam" id="PF06985"/>
    </source>
</evidence>
<protein>
    <submittedName>
        <fullName evidence="2">Heterokaryon incompatibility protein-domain-containing protein</fullName>
    </submittedName>
</protein>
<proteinExistence type="predicted"/>
<sequence length="779" mass="88298">MSQLSRLSALFGSNTNEFLARSSRNRDNDGRATTLCAKCRGHDFLTTDTEAFKLKTLSKSEEHSLGLLAFNCYFDHGSILVADDAIDSLVEACTFCALVLSAVKEQYDFIGKPLIGTERYRLLWRHIPYNFNRHANNDGRYARCLQVFSDANFDWKSGMVRDVIQRKHVRSLIAPVDFDGGEFLKARRVAEQVDYKLLRRQLDSCTEWHGNLCEEMTGKLKHKLPSSKYFTVVDVVDMCLVMPSNPIAYVALSYVWGGDGENSFLTKVDNVEELKVPGAFKARWAEIPATIQDAITVMQRLGERYLWVDSLCIIQDDPSSKQANIDSMTEVYTGALFIIVAATGQHAQSGLPGVRASSRPQAQRRAALGDGKEFALLDDVELLLDRAPWATRAWTFQEWALSSRCLIFLDGQVVFSCRYATWREDVVSEQYQPKEEIFSLNDVDFSYISIGYELRQFRRFYLQRDLQRDMGDVLMNTIHQYRKRNLTYEGDTLNAFQGVLADLALAMGSYTLMGTIARTLDWGVLVQVSGTRRSRFPSWSWAGWVGFPQWVQEGDIFPWIYHHCWIVWHHRGWAAGSITKVDRGQKVIDWHSGGEPPVDSSETDDWNSLPFAARVQWQTFKFARAMDATRAELPPDLPCDASIPAKLGLLQFWTYATKLRLGAAREGWAEVPFLDCDGIECGSVVLCTGRDSSTRPFDEHEVLLMSEANWAMGGSSYARHKDRKTARDGARQFVEGSLNVLLVSWNGPIAEKIGVGRIYQETLNFLGDYALEWKEVILA</sequence>
<dbReference type="AlphaFoldDB" id="A0AAV9HC85"/>
<keyword evidence="3" id="KW-1185">Reference proteome</keyword>
<name>A0AAV9HC85_9PEZI</name>
<dbReference type="PANTHER" id="PTHR33112">
    <property type="entry name" value="DOMAIN PROTEIN, PUTATIVE-RELATED"/>
    <property type="match status" value="1"/>
</dbReference>
<evidence type="ECO:0000313" key="3">
    <source>
        <dbReference type="Proteomes" id="UP001321749"/>
    </source>
</evidence>
<organism evidence="2 3">
    <name type="scientific">Cladorrhinum samala</name>
    <dbReference type="NCBI Taxonomy" id="585594"/>
    <lineage>
        <taxon>Eukaryota</taxon>
        <taxon>Fungi</taxon>
        <taxon>Dikarya</taxon>
        <taxon>Ascomycota</taxon>
        <taxon>Pezizomycotina</taxon>
        <taxon>Sordariomycetes</taxon>
        <taxon>Sordariomycetidae</taxon>
        <taxon>Sordariales</taxon>
        <taxon>Podosporaceae</taxon>
        <taxon>Cladorrhinum</taxon>
    </lineage>
</organism>
<dbReference type="Pfam" id="PF06985">
    <property type="entry name" value="HET"/>
    <property type="match status" value="1"/>
</dbReference>